<evidence type="ECO:0000313" key="3">
    <source>
        <dbReference type="Proteomes" id="UP000887561"/>
    </source>
</evidence>
<sequence>MITLNLTRYCEFTGRAIYSHLVSISSTMSSSKARGEGDGEGRFTLHNDIASEHDRNEATKVSNLAVLDAHRRLTSDRPSIDTYLQCQPGQNRYPAIACYDSTRFQYKNDPTKFFHANWVDGVRTPRAYLLATGPHDEDTCRDFWRMVIEARPYAIVLMNEVNNPTAFYKRFWPSKSCKYEFEKDGARWIKVQNEGVTSEAPDSAFTHFTFTVTDCKNDHVIKPAVFQMIDDDSPVPAYFPLLRSELLELAENIFTRKKGKTHLKRKVLLVCGDGITKNGNFAVFDIVMDRAATHERVGLKETARIVMDQRWGTVGSSDEYKLLHAMIKAQIQPLLQRARRSNASSQD</sequence>
<reference evidence="4" key="1">
    <citation type="submission" date="2022-11" db="UniProtKB">
        <authorList>
            <consortium name="WormBaseParasite"/>
        </authorList>
    </citation>
    <scope>IDENTIFICATION</scope>
</reference>
<name>A0A915MYJ1_MELJA</name>
<dbReference type="Pfam" id="PF00102">
    <property type="entry name" value="Y_phosphatase"/>
    <property type="match status" value="1"/>
</dbReference>
<dbReference type="PROSITE" id="PS50056">
    <property type="entry name" value="TYR_PHOSPHATASE_2"/>
    <property type="match status" value="1"/>
</dbReference>
<feature type="domain" description="Tyrosine specific protein phosphatases" evidence="2">
    <location>
        <begin position="244"/>
        <end position="321"/>
    </location>
</feature>
<dbReference type="Proteomes" id="UP000887561">
    <property type="component" value="Unplaced"/>
</dbReference>
<organism evidence="3 4">
    <name type="scientific">Meloidogyne javanica</name>
    <name type="common">Root-knot nematode worm</name>
    <dbReference type="NCBI Taxonomy" id="6303"/>
    <lineage>
        <taxon>Eukaryota</taxon>
        <taxon>Metazoa</taxon>
        <taxon>Ecdysozoa</taxon>
        <taxon>Nematoda</taxon>
        <taxon>Chromadorea</taxon>
        <taxon>Rhabditida</taxon>
        <taxon>Tylenchina</taxon>
        <taxon>Tylenchomorpha</taxon>
        <taxon>Tylenchoidea</taxon>
        <taxon>Meloidogynidae</taxon>
        <taxon>Meloidogyninae</taxon>
        <taxon>Meloidogyne</taxon>
        <taxon>Meloidogyne incognita group</taxon>
    </lineage>
</organism>
<dbReference type="InterPro" id="IPR050348">
    <property type="entry name" value="Protein-Tyr_Phosphatase"/>
</dbReference>
<dbReference type="InterPro" id="IPR000242">
    <property type="entry name" value="PTP_cat"/>
</dbReference>
<dbReference type="PANTHER" id="PTHR19134">
    <property type="entry name" value="RECEPTOR-TYPE TYROSINE-PROTEIN PHOSPHATASE"/>
    <property type="match status" value="1"/>
</dbReference>
<dbReference type="Gene3D" id="3.90.190.10">
    <property type="entry name" value="Protein tyrosine phosphatase superfamily"/>
    <property type="match status" value="1"/>
</dbReference>
<evidence type="ECO:0000259" key="1">
    <source>
        <dbReference type="PROSITE" id="PS50055"/>
    </source>
</evidence>
<dbReference type="InterPro" id="IPR029021">
    <property type="entry name" value="Prot-tyrosine_phosphatase-like"/>
</dbReference>
<dbReference type="SUPFAM" id="SSF52799">
    <property type="entry name" value="(Phosphotyrosine protein) phosphatases II"/>
    <property type="match status" value="1"/>
</dbReference>
<dbReference type="GO" id="GO:0004725">
    <property type="term" value="F:protein tyrosine phosphatase activity"/>
    <property type="evidence" value="ECO:0007669"/>
    <property type="project" value="InterPro"/>
</dbReference>
<dbReference type="AlphaFoldDB" id="A0A915MYJ1"/>
<keyword evidence="3" id="KW-1185">Reference proteome</keyword>
<accession>A0A915MYJ1</accession>
<dbReference type="PROSITE" id="PS50055">
    <property type="entry name" value="TYR_PHOSPHATASE_PTP"/>
    <property type="match status" value="1"/>
</dbReference>
<dbReference type="WBParaSite" id="scaffold5575_cov264.g9729">
    <property type="protein sequence ID" value="scaffold5575_cov264.g9729"/>
    <property type="gene ID" value="scaffold5575_cov264.g9729"/>
</dbReference>
<dbReference type="SMART" id="SM00194">
    <property type="entry name" value="PTPc"/>
    <property type="match status" value="1"/>
</dbReference>
<feature type="domain" description="Tyrosine-protein phosphatase" evidence="1">
    <location>
        <begin position="90"/>
        <end position="330"/>
    </location>
</feature>
<dbReference type="InterPro" id="IPR000387">
    <property type="entry name" value="Tyr_Pase_dom"/>
</dbReference>
<protein>
    <submittedName>
        <fullName evidence="4">Protein tyrosine phosphatase</fullName>
    </submittedName>
</protein>
<dbReference type="PANTHER" id="PTHR19134:SF559">
    <property type="entry name" value="TYROSINE-PROTEIN PHOSPHATASE DOMAIN-CONTAINING PROTEIN"/>
    <property type="match status" value="1"/>
</dbReference>
<evidence type="ECO:0000259" key="2">
    <source>
        <dbReference type="PROSITE" id="PS50056"/>
    </source>
</evidence>
<evidence type="ECO:0000313" key="4">
    <source>
        <dbReference type="WBParaSite" id="scaffold5575_cov264.g9729"/>
    </source>
</evidence>
<proteinExistence type="predicted"/>